<evidence type="ECO:0000256" key="2">
    <source>
        <dbReference type="SAM" id="SignalP"/>
    </source>
</evidence>
<evidence type="ECO:0000313" key="4">
    <source>
        <dbReference type="Proteomes" id="UP001597296"/>
    </source>
</evidence>
<sequence length="253" mass="26815">MRRAAPAALAAALIGGAAAASAAEPPLVIDLSRHLVEITTGFSGTDLLLFGAVEPVRGDAEPDVVVVVRGPNLRETIRRKQPVAGFWITTGSAQAVEVPGFYRVAATRPLDRIAPPALRDRLGLGVERLPLPVTPADPEADPAPYRAALLRLMAARGLIDDRLGTVALPGQRLFRADVHFPATVPVGLYKVEVHLISHGRLIASRETPLAVDRVGLGAEIHRFAHQQAGLYGLGAVLLAAFAGWLAAWVFRKG</sequence>
<organism evidence="3 4">
    <name type="scientific">Phaeospirillum tilakii</name>
    <dbReference type="NCBI Taxonomy" id="741673"/>
    <lineage>
        <taxon>Bacteria</taxon>
        <taxon>Pseudomonadati</taxon>
        <taxon>Pseudomonadota</taxon>
        <taxon>Alphaproteobacteria</taxon>
        <taxon>Rhodospirillales</taxon>
        <taxon>Rhodospirillaceae</taxon>
        <taxon>Phaeospirillum</taxon>
    </lineage>
</organism>
<evidence type="ECO:0000256" key="1">
    <source>
        <dbReference type="SAM" id="Phobius"/>
    </source>
</evidence>
<protein>
    <submittedName>
        <fullName evidence="3">TIGR02186 family protein</fullName>
    </submittedName>
</protein>
<reference evidence="4" key="1">
    <citation type="journal article" date="2019" name="Int. J. Syst. Evol. Microbiol.">
        <title>The Global Catalogue of Microorganisms (GCM) 10K type strain sequencing project: providing services to taxonomists for standard genome sequencing and annotation.</title>
        <authorList>
            <consortium name="The Broad Institute Genomics Platform"/>
            <consortium name="The Broad Institute Genome Sequencing Center for Infectious Disease"/>
            <person name="Wu L."/>
            <person name="Ma J."/>
        </authorList>
    </citation>
    <scope>NUCLEOTIDE SEQUENCE [LARGE SCALE GENOMIC DNA]</scope>
    <source>
        <strain evidence="4">KCTC 15012</strain>
    </source>
</reference>
<dbReference type="InterPro" id="IPR019088">
    <property type="entry name" value="CHP02186-rel_TM"/>
</dbReference>
<dbReference type="Proteomes" id="UP001597296">
    <property type="component" value="Unassembled WGS sequence"/>
</dbReference>
<feature type="chain" id="PRO_5045104451" evidence="2">
    <location>
        <begin position="23"/>
        <end position="253"/>
    </location>
</feature>
<keyword evidence="1" id="KW-0472">Membrane</keyword>
<keyword evidence="2" id="KW-0732">Signal</keyword>
<proteinExistence type="predicted"/>
<evidence type="ECO:0000313" key="3">
    <source>
        <dbReference type="EMBL" id="MFD2232633.1"/>
    </source>
</evidence>
<dbReference type="Pfam" id="PF09608">
    <property type="entry name" value="Alph_Pro_TM"/>
    <property type="match status" value="1"/>
</dbReference>
<name>A0ABW5C9D5_9PROT</name>
<accession>A0ABW5C9D5</accession>
<keyword evidence="1" id="KW-1133">Transmembrane helix</keyword>
<keyword evidence="1" id="KW-0812">Transmembrane</keyword>
<comment type="caution">
    <text evidence="3">The sequence shown here is derived from an EMBL/GenBank/DDBJ whole genome shotgun (WGS) entry which is preliminary data.</text>
</comment>
<feature type="signal peptide" evidence="2">
    <location>
        <begin position="1"/>
        <end position="22"/>
    </location>
</feature>
<keyword evidence="4" id="KW-1185">Reference proteome</keyword>
<gene>
    <name evidence="3" type="ORF">ACFSNB_02320</name>
</gene>
<dbReference type="RefSeq" id="WP_377314121.1">
    <property type="nucleotide sequence ID" value="NZ_JBHUIY010000003.1"/>
</dbReference>
<dbReference type="EMBL" id="JBHUIY010000003">
    <property type="protein sequence ID" value="MFD2232633.1"/>
    <property type="molecule type" value="Genomic_DNA"/>
</dbReference>
<feature type="transmembrane region" description="Helical" evidence="1">
    <location>
        <begin position="230"/>
        <end position="250"/>
    </location>
</feature>